<keyword evidence="3 5" id="KW-1133">Transmembrane helix</keyword>
<accession>A0A7S1L580</accession>
<organism evidence="7">
    <name type="scientific">Alexandrium catenella</name>
    <name type="common">Red tide dinoflagellate</name>
    <name type="synonym">Gonyaulax catenella</name>
    <dbReference type="NCBI Taxonomy" id="2925"/>
    <lineage>
        <taxon>Eukaryota</taxon>
        <taxon>Sar</taxon>
        <taxon>Alveolata</taxon>
        <taxon>Dinophyceae</taxon>
        <taxon>Gonyaulacales</taxon>
        <taxon>Pyrocystaceae</taxon>
        <taxon>Alexandrium</taxon>
    </lineage>
</organism>
<dbReference type="PANTHER" id="PTHR47823">
    <property type="entry name" value="ION_TRANS DOMAIN-CONTAINING PROTEIN"/>
    <property type="match status" value="1"/>
</dbReference>
<dbReference type="AlphaFoldDB" id="A0A7S1L580"/>
<dbReference type="EMBL" id="HBGE01007540">
    <property type="protein sequence ID" value="CAD9094860.1"/>
    <property type="molecule type" value="Transcribed_RNA"/>
</dbReference>
<feature type="transmembrane region" description="Helical" evidence="5">
    <location>
        <begin position="34"/>
        <end position="57"/>
    </location>
</feature>
<dbReference type="Pfam" id="PF00520">
    <property type="entry name" value="Ion_trans"/>
    <property type="match status" value="1"/>
</dbReference>
<keyword evidence="4 5" id="KW-0472">Membrane</keyword>
<evidence type="ECO:0000313" key="7">
    <source>
        <dbReference type="EMBL" id="CAD9094860.1"/>
    </source>
</evidence>
<evidence type="ECO:0000256" key="5">
    <source>
        <dbReference type="SAM" id="Phobius"/>
    </source>
</evidence>
<dbReference type="SUPFAM" id="SSF51206">
    <property type="entry name" value="cAMP-binding domain-like"/>
    <property type="match status" value="1"/>
</dbReference>
<reference evidence="7" key="1">
    <citation type="submission" date="2021-01" db="EMBL/GenBank/DDBJ databases">
        <authorList>
            <person name="Corre E."/>
            <person name="Pelletier E."/>
            <person name="Niang G."/>
            <person name="Scheremetjew M."/>
            <person name="Finn R."/>
            <person name="Kale V."/>
            <person name="Holt S."/>
            <person name="Cochrane G."/>
            <person name="Meng A."/>
            <person name="Brown T."/>
            <person name="Cohen L."/>
        </authorList>
    </citation>
    <scope>NUCLEOTIDE SEQUENCE</scope>
    <source>
        <strain evidence="7">OF101</strain>
    </source>
</reference>
<protein>
    <recommendedName>
        <fullName evidence="6">Ion transport domain-containing protein</fullName>
    </recommendedName>
</protein>
<evidence type="ECO:0000256" key="4">
    <source>
        <dbReference type="ARBA" id="ARBA00023136"/>
    </source>
</evidence>
<feature type="domain" description="Ion transport" evidence="6">
    <location>
        <begin position="27"/>
        <end position="204"/>
    </location>
</feature>
<feature type="transmembrane region" description="Helical" evidence="5">
    <location>
        <begin position="178"/>
        <end position="196"/>
    </location>
</feature>
<dbReference type="InterPro" id="IPR018490">
    <property type="entry name" value="cNMP-bd_dom_sf"/>
</dbReference>
<evidence type="ECO:0000259" key="6">
    <source>
        <dbReference type="Pfam" id="PF00520"/>
    </source>
</evidence>
<dbReference type="InterPro" id="IPR005821">
    <property type="entry name" value="Ion_trans_dom"/>
</dbReference>
<dbReference type="PANTHER" id="PTHR47823:SF9">
    <property type="entry name" value="CHROMOSOME UNDETERMINED SCAFFOLD_10, WHOLE GENOME SHOTGUN SEQUENCE"/>
    <property type="match status" value="1"/>
</dbReference>
<gene>
    <name evidence="7" type="ORF">ACAT0790_LOCUS4552</name>
</gene>
<comment type="subcellular location">
    <subcellularLocation>
        <location evidence="1">Membrane</location>
        <topology evidence="1">Multi-pass membrane protein</topology>
    </subcellularLocation>
</comment>
<feature type="transmembrane region" description="Helical" evidence="5">
    <location>
        <begin position="100"/>
        <end position="121"/>
    </location>
</feature>
<sequence>MALQFCVAYHVKTPYGSRLETRRSIIVRHYLRTWFILDFISVLPFDSAGLFMESLLLERAKAMKVLRLLRLIKLVRVLRATRVFHRWETALAINYNRLRLAFAFLVFLLACHWLACVWAMLAYQEDAGDTWISYAAPKAGDIPSTPLEVYIASLYWSAMTVSSVGYGDIVPVNTLERFVCTLLVFASGFLWAYALGETMSALGNSNVHEEHFRTMLDDLNHMMADRGLPRNLQRRLRSFFFQIKDVARVSGYKALIEQLSPALQGELAMTVNEVWMRKVWYFNCKALPMPRDFLECLSTQLQVAVHAQQESFGEAWTLYILHRGLCVRQMRFMHSGSVWGEDFILASHQLLDTSAAFCLTFIEVSRLTRARFSEIVKRFPEVWRPVRGAVVRTAVRRGFILEATRRHGRSFASRRERFMAFAWKEESRSPLLSPGSCPEDFPLPAMIQESGERLALLHDVAAKQAQMQAQLDETRTTLMGQLSRIEDRLKMLRPPSPRASWRA</sequence>
<evidence type="ECO:0000256" key="1">
    <source>
        <dbReference type="ARBA" id="ARBA00004141"/>
    </source>
</evidence>
<dbReference type="GO" id="GO:0016020">
    <property type="term" value="C:membrane"/>
    <property type="evidence" value="ECO:0007669"/>
    <property type="project" value="UniProtKB-SubCell"/>
</dbReference>
<proteinExistence type="predicted"/>
<evidence type="ECO:0000256" key="2">
    <source>
        <dbReference type="ARBA" id="ARBA00022692"/>
    </source>
</evidence>
<dbReference type="Gene3D" id="1.10.287.70">
    <property type="match status" value="1"/>
</dbReference>
<dbReference type="SUPFAM" id="SSF81324">
    <property type="entry name" value="Voltage-gated potassium channels"/>
    <property type="match status" value="1"/>
</dbReference>
<keyword evidence="2 5" id="KW-0812">Transmembrane</keyword>
<dbReference type="GO" id="GO:0005216">
    <property type="term" value="F:monoatomic ion channel activity"/>
    <property type="evidence" value="ECO:0007669"/>
    <property type="project" value="InterPro"/>
</dbReference>
<name>A0A7S1L580_ALECA</name>
<evidence type="ECO:0000256" key="3">
    <source>
        <dbReference type="ARBA" id="ARBA00022989"/>
    </source>
</evidence>
<feature type="transmembrane region" description="Helical" evidence="5">
    <location>
        <begin position="149"/>
        <end position="166"/>
    </location>
</feature>
<dbReference type="Gene3D" id="1.10.287.630">
    <property type="entry name" value="Helix hairpin bin"/>
    <property type="match status" value="1"/>
</dbReference>